<dbReference type="SFLD" id="SFLDF00118">
    <property type="entry name" value="D-tartrate_dehydratase"/>
    <property type="match status" value="1"/>
</dbReference>
<dbReference type="PANTHER" id="PTHR48080:SF5">
    <property type="entry name" value="D(-)-TARTRATE DEHYDRATASE"/>
    <property type="match status" value="1"/>
</dbReference>
<dbReference type="CDD" id="cd03326">
    <property type="entry name" value="MR_like_1"/>
    <property type="match status" value="1"/>
</dbReference>
<organism evidence="2">
    <name type="scientific">marine sediment metagenome</name>
    <dbReference type="NCBI Taxonomy" id="412755"/>
    <lineage>
        <taxon>unclassified sequences</taxon>
        <taxon>metagenomes</taxon>
        <taxon>ecological metagenomes</taxon>
    </lineage>
</organism>
<dbReference type="InterPro" id="IPR036849">
    <property type="entry name" value="Enolase-like_C_sf"/>
</dbReference>
<protein>
    <recommendedName>
        <fullName evidence="1">Mandelate racemase/muconate lactonizing enzyme C-terminal domain-containing protein</fullName>
    </recommendedName>
</protein>
<dbReference type="Pfam" id="PF13378">
    <property type="entry name" value="MR_MLE_C"/>
    <property type="match status" value="1"/>
</dbReference>
<accession>A0A0F9P722</accession>
<dbReference type="InterPro" id="IPR034611">
    <property type="entry name" value="D-tartrate_dehydratase"/>
</dbReference>
<evidence type="ECO:0000313" key="2">
    <source>
        <dbReference type="EMBL" id="KKN25879.1"/>
    </source>
</evidence>
<dbReference type="AlphaFoldDB" id="A0A0F9P722"/>
<comment type="caution">
    <text evidence="2">The sequence shown here is derived from an EMBL/GenBank/DDBJ whole genome shotgun (WGS) entry which is preliminary data.</text>
</comment>
<proteinExistence type="predicted"/>
<name>A0A0F9P722_9ZZZZ</name>
<dbReference type="InterPro" id="IPR034593">
    <property type="entry name" value="DgoD-like"/>
</dbReference>
<dbReference type="Pfam" id="PF02746">
    <property type="entry name" value="MR_MLE_N"/>
    <property type="match status" value="1"/>
</dbReference>
<sequence>MRITDIREKTVSIASPMANAYIDFSKMTCSVVAVVTDVVRDGKPVIGYGFNSNGRYGQGALMRDRFIARVLEADPATLVDEANDNLDPFAIWQALMTNEKPGGHGERSVAVGTIDMAVWDAVAKIAGVPLYKLLADRYRGGVHDEKVWVYAAGGYYYPGKDHGKLQDEVRGYLDRGYNVVKMKIGGASLNEDIARIEAVIDVVGEGSRLAVDANGRFDLETSIAYAEALSPYKLFWYEEAGDPLDYALQAELATHYDRPMATGENLFSHQDARNLLRYGGMRPDRDWLQFDCALSYGLVEYLRTLDVMESMGWSSRRVVPHGGHQMSLNIAAGLHLGGNESYPDVFQPFGGFADGIDVIDGYVELPDIPGVGYEAKSSLYELMKTLTN</sequence>
<dbReference type="Gene3D" id="3.30.390.10">
    <property type="entry name" value="Enolase-like, N-terminal domain"/>
    <property type="match status" value="1"/>
</dbReference>
<dbReference type="SFLD" id="SFLDS00001">
    <property type="entry name" value="Enolase"/>
    <property type="match status" value="1"/>
</dbReference>
<dbReference type="InterPro" id="IPR013342">
    <property type="entry name" value="Mandelate_racemase_C"/>
</dbReference>
<dbReference type="InterPro" id="IPR029065">
    <property type="entry name" value="Enolase_C-like"/>
</dbReference>
<dbReference type="GO" id="GO:0047808">
    <property type="term" value="F:D(-)-tartrate dehydratase activity"/>
    <property type="evidence" value="ECO:0007669"/>
    <property type="project" value="InterPro"/>
</dbReference>
<dbReference type="SFLD" id="SFLDG00179">
    <property type="entry name" value="mandelate_racemase"/>
    <property type="match status" value="1"/>
</dbReference>
<evidence type="ECO:0000259" key="1">
    <source>
        <dbReference type="SMART" id="SM00922"/>
    </source>
</evidence>
<dbReference type="Gene3D" id="3.20.20.120">
    <property type="entry name" value="Enolase-like C-terminal domain"/>
    <property type="match status" value="1"/>
</dbReference>
<dbReference type="PANTHER" id="PTHR48080">
    <property type="entry name" value="D-GALACTONATE DEHYDRATASE-RELATED"/>
    <property type="match status" value="1"/>
</dbReference>
<dbReference type="SMART" id="SM00922">
    <property type="entry name" value="MR_MLE"/>
    <property type="match status" value="1"/>
</dbReference>
<reference evidence="2" key="1">
    <citation type="journal article" date="2015" name="Nature">
        <title>Complex archaea that bridge the gap between prokaryotes and eukaryotes.</title>
        <authorList>
            <person name="Spang A."/>
            <person name="Saw J.H."/>
            <person name="Jorgensen S.L."/>
            <person name="Zaremba-Niedzwiedzka K."/>
            <person name="Martijn J."/>
            <person name="Lind A.E."/>
            <person name="van Eijk R."/>
            <person name="Schleper C."/>
            <person name="Guy L."/>
            <person name="Ettema T.J."/>
        </authorList>
    </citation>
    <scope>NUCLEOTIDE SEQUENCE</scope>
</reference>
<dbReference type="SUPFAM" id="SSF54826">
    <property type="entry name" value="Enolase N-terminal domain-like"/>
    <property type="match status" value="1"/>
</dbReference>
<dbReference type="EMBL" id="LAZR01002764">
    <property type="protein sequence ID" value="KKN25879.1"/>
    <property type="molecule type" value="Genomic_DNA"/>
</dbReference>
<gene>
    <name evidence="2" type="ORF">LCGC14_0880410</name>
</gene>
<dbReference type="SUPFAM" id="SSF51604">
    <property type="entry name" value="Enolase C-terminal domain-like"/>
    <property type="match status" value="1"/>
</dbReference>
<feature type="domain" description="Mandelate racemase/muconate lactonizing enzyme C-terminal" evidence="1">
    <location>
        <begin position="162"/>
        <end position="259"/>
    </location>
</feature>
<dbReference type="InterPro" id="IPR029017">
    <property type="entry name" value="Enolase-like_N"/>
</dbReference>
<dbReference type="InterPro" id="IPR013341">
    <property type="entry name" value="Mandelate_racemase_N_dom"/>
</dbReference>